<keyword evidence="4" id="KW-1185">Reference proteome</keyword>
<name>A0AAW4FH48_9HYPH</name>
<feature type="compositionally biased region" description="Basic and acidic residues" evidence="1">
    <location>
        <begin position="75"/>
        <end position="84"/>
    </location>
</feature>
<proteinExistence type="predicted"/>
<dbReference type="EMBL" id="WXFA01000006">
    <property type="protein sequence ID" value="MBM3091455.1"/>
    <property type="molecule type" value="Genomic_DNA"/>
</dbReference>
<feature type="chain" id="PRO_5043397405" evidence="2">
    <location>
        <begin position="28"/>
        <end position="84"/>
    </location>
</feature>
<accession>A0AAW4FH48</accession>
<sequence>MKKTGRLLVALAAIAIAAGTATSGAEAQMRTGKGEYYQGIKRAPYGSYLWIWPPEWRREPVYQQRPQNQPASGKSDGRKKTYAQ</sequence>
<evidence type="ECO:0000313" key="3">
    <source>
        <dbReference type="EMBL" id="MBM3091455.1"/>
    </source>
</evidence>
<evidence type="ECO:0000256" key="1">
    <source>
        <dbReference type="SAM" id="MobiDB-lite"/>
    </source>
</evidence>
<dbReference type="Proteomes" id="UP000744980">
    <property type="component" value="Unassembled WGS sequence"/>
</dbReference>
<gene>
    <name evidence="3" type="ORF">GFB56_11575</name>
</gene>
<feature type="region of interest" description="Disordered" evidence="1">
    <location>
        <begin position="61"/>
        <end position="84"/>
    </location>
</feature>
<protein>
    <submittedName>
        <fullName evidence="3">Uncharacterized protein</fullName>
    </submittedName>
</protein>
<evidence type="ECO:0000313" key="4">
    <source>
        <dbReference type="Proteomes" id="UP000744980"/>
    </source>
</evidence>
<dbReference type="RefSeq" id="WP_025428188.1">
    <property type="nucleotide sequence ID" value="NZ_CP083370.1"/>
</dbReference>
<reference evidence="3 4" key="1">
    <citation type="submission" date="2020-01" db="EMBL/GenBank/DDBJ databases">
        <title>Draft genome assembly of Ensifer adhaerens T173.</title>
        <authorList>
            <person name="Craig J.E."/>
            <person name="Stinchcombe J.R."/>
        </authorList>
    </citation>
    <scope>NUCLEOTIDE SEQUENCE [LARGE SCALE GENOMIC DNA]</scope>
    <source>
        <strain evidence="3 4">T173</strain>
    </source>
</reference>
<comment type="caution">
    <text evidence="3">The sequence shown here is derived from an EMBL/GenBank/DDBJ whole genome shotgun (WGS) entry which is preliminary data.</text>
</comment>
<organism evidence="3 4">
    <name type="scientific">Ensifer canadensis</name>
    <dbReference type="NCBI Taxonomy" id="555315"/>
    <lineage>
        <taxon>Bacteria</taxon>
        <taxon>Pseudomonadati</taxon>
        <taxon>Pseudomonadota</taxon>
        <taxon>Alphaproteobacteria</taxon>
        <taxon>Hyphomicrobiales</taxon>
        <taxon>Rhizobiaceae</taxon>
        <taxon>Sinorhizobium/Ensifer group</taxon>
        <taxon>Ensifer</taxon>
    </lineage>
</organism>
<dbReference type="AlphaFoldDB" id="A0AAW4FH48"/>
<keyword evidence="2" id="KW-0732">Signal</keyword>
<feature type="signal peptide" evidence="2">
    <location>
        <begin position="1"/>
        <end position="27"/>
    </location>
</feature>
<evidence type="ECO:0000256" key="2">
    <source>
        <dbReference type="SAM" id="SignalP"/>
    </source>
</evidence>